<dbReference type="Proteomes" id="UP000672032">
    <property type="component" value="Chromosome 3"/>
</dbReference>
<dbReference type="AlphaFoldDB" id="A0A8A3PDC4"/>
<organism evidence="2 3">
    <name type="scientific">Monilinia vaccinii-corymbosi</name>
    <dbReference type="NCBI Taxonomy" id="61207"/>
    <lineage>
        <taxon>Eukaryota</taxon>
        <taxon>Fungi</taxon>
        <taxon>Dikarya</taxon>
        <taxon>Ascomycota</taxon>
        <taxon>Pezizomycotina</taxon>
        <taxon>Leotiomycetes</taxon>
        <taxon>Helotiales</taxon>
        <taxon>Sclerotiniaceae</taxon>
        <taxon>Monilinia</taxon>
    </lineage>
</organism>
<evidence type="ECO:0000256" key="1">
    <source>
        <dbReference type="SAM" id="MobiDB-lite"/>
    </source>
</evidence>
<dbReference type="OrthoDB" id="3945172at2759"/>
<feature type="region of interest" description="Disordered" evidence="1">
    <location>
        <begin position="1"/>
        <end position="76"/>
    </location>
</feature>
<evidence type="ECO:0000313" key="2">
    <source>
        <dbReference type="EMBL" id="QSZ33079.1"/>
    </source>
</evidence>
<dbReference type="EMBL" id="CP063407">
    <property type="protein sequence ID" value="QSZ33079.1"/>
    <property type="molecule type" value="Genomic_DNA"/>
</dbReference>
<proteinExistence type="predicted"/>
<feature type="compositionally biased region" description="Basic and acidic residues" evidence="1">
    <location>
        <begin position="64"/>
        <end position="74"/>
    </location>
</feature>
<accession>A0A8A3PDC4</accession>
<feature type="compositionally biased region" description="Basic and acidic residues" evidence="1">
    <location>
        <begin position="20"/>
        <end position="35"/>
    </location>
</feature>
<keyword evidence="3" id="KW-1185">Reference proteome</keyword>
<gene>
    <name evidence="2" type="ORF">DSL72_002664</name>
</gene>
<feature type="compositionally biased region" description="Polar residues" evidence="1">
    <location>
        <begin position="1"/>
        <end position="13"/>
    </location>
</feature>
<reference evidence="2" key="1">
    <citation type="submission" date="2020-10" db="EMBL/GenBank/DDBJ databases">
        <title>Genome Sequence of Monilinia vaccinii-corymbosi Sheds Light on Mummy Berry Disease Infection of Blueberry and Mating Type.</title>
        <authorList>
            <person name="Yow A.G."/>
            <person name="Zhang Y."/>
            <person name="Bansal K."/>
            <person name="Eacker S.M."/>
            <person name="Sullivan S."/>
            <person name="Liachko I."/>
            <person name="Cubeta M.A."/>
            <person name="Rollins J.A."/>
            <person name="Ashrafi H."/>
        </authorList>
    </citation>
    <scope>NUCLEOTIDE SEQUENCE</scope>
    <source>
        <strain evidence="2">RL-1</strain>
    </source>
</reference>
<evidence type="ECO:0000313" key="3">
    <source>
        <dbReference type="Proteomes" id="UP000672032"/>
    </source>
</evidence>
<sequence length="113" mass="12083">MRPRSFSTTTHLRSNWAGRQPREDAGTENATDKHNVQHYASQASHKEKANGTSGSAALDEEPSTEGKKGKEKVKVQFPAASKNGPIIGFEDERGGVSISAFGVWALGFGLKGV</sequence>
<protein>
    <submittedName>
        <fullName evidence="2">Uncharacterized protein</fullName>
    </submittedName>
</protein>
<name>A0A8A3PDC4_9HELO</name>